<dbReference type="PROSITE" id="PS01186">
    <property type="entry name" value="EGF_2"/>
    <property type="match status" value="1"/>
</dbReference>
<feature type="signal peptide" evidence="17">
    <location>
        <begin position="1"/>
        <end position="37"/>
    </location>
</feature>
<dbReference type="PROSITE" id="PS00010">
    <property type="entry name" value="ASX_HYDROXYL"/>
    <property type="match status" value="3"/>
</dbReference>
<evidence type="ECO:0000256" key="7">
    <source>
        <dbReference type="ARBA" id="ARBA00022729"/>
    </source>
</evidence>
<feature type="domain" description="EGF-like" evidence="18">
    <location>
        <begin position="344"/>
        <end position="380"/>
    </location>
</feature>
<dbReference type="KEGG" id="emc:129334125"/>
<dbReference type="Pfam" id="PF00059">
    <property type="entry name" value="Lectin_C"/>
    <property type="match status" value="1"/>
</dbReference>
<dbReference type="InterPro" id="IPR009030">
    <property type="entry name" value="Growth_fac_rcpt_cys_sf"/>
</dbReference>
<evidence type="ECO:0000256" key="11">
    <source>
        <dbReference type="ARBA" id="ARBA00023136"/>
    </source>
</evidence>
<dbReference type="SUPFAM" id="SSF56436">
    <property type="entry name" value="C-type lectin-like"/>
    <property type="match status" value="1"/>
</dbReference>
<keyword evidence="5" id="KW-0597">Phosphoprotein</keyword>
<evidence type="ECO:0000313" key="20">
    <source>
        <dbReference type="Proteomes" id="UP001190640"/>
    </source>
</evidence>
<name>A0AA97L4X9_EUBMA</name>
<evidence type="ECO:0000256" key="14">
    <source>
        <dbReference type="PROSITE-ProRule" id="PRU00076"/>
    </source>
</evidence>
<keyword evidence="4 14" id="KW-0245">EGF-like domain</keyword>
<dbReference type="InterPro" id="IPR051505">
    <property type="entry name" value="C-type_lectin_domain"/>
</dbReference>
<evidence type="ECO:0000256" key="9">
    <source>
        <dbReference type="ARBA" id="ARBA00022737"/>
    </source>
</evidence>
<keyword evidence="7 17" id="KW-0732">Signal</keyword>
<dbReference type="FunFam" id="2.10.25.10:FF:000240">
    <property type="entry name" value="Vitamin K-dependent protein S"/>
    <property type="match status" value="1"/>
</dbReference>
<dbReference type="CDD" id="cd00054">
    <property type="entry name" value="EGF_CA"/>
    <property type="match status" value="3"/>
</dbReference>
<keyword evidence="8" id="KW-0430">Lectin</keyword>
<evidence type="ECO:0000256" key="10">
    <source>
        <dbReference type="ARBA" id="ARBA00022989"/>
    </source>
</evidence>
<evidence type="ECO:0000256" key="12">
    <source>
        <dbReference type="ARBA" id="ARBA00023157"/>
    </source>
</evidence>
<dbReference type="InterPro" id="IPR001881">
    <property type="entry name" value="EGF-like_Ca-bd_dom"/>
</dbReference>
<feature type="domain" description="EGF-like" evidence="18">
    <location>
        <begin position="386"/>
        <end position="418"/>
    </location>
</feature>
<dbReference type="RefSeq" id="XP_054842056.1">
    <property type="nucleotide sequence ID" value="XM_054986081.1"/>
</dbReference>
<feature type="transmembrane region" description="Helical" evidence="16">
    <location>
        <begin position="547"/>
        <end position="571"/>
    </location>
</feature>
<keyword evidence="6 16" id="KW-0812">Transmembrane</keyword>
<evidence type="ECO:0000259" key="19">
    <source>
        <dbReference type="PROSITE" id="PS50041"/>
    </source>
</evidence>
<evidence type="ECO:0000256" key="1">
    <source>
        <dbReference type="ARBA" id="ARBA00004479"/>
    </source>
</evidence>
<dbReference type="Proteomes" id="UP001190640">
    <property type="component" value="Chromosome 7"/>
</dbReference>
<evidence type="ECO:0000256" key="2">
    <source>
        <dbReference type="ARBA" id="ARBA00004613"/>
    </source>
</evidence>
<keyword evidence="20" id="KW-1185">Reference proteome</keyword>
<accession>A0AA97L4X9</accession>
<dbReference type="PROSITE" id="PS50041">
    <property type="entry name" value="C_TYPE_LECTIN_2"/>
    <property type="match status" value="1"/>
</dbReference>
<evidence type="ECO:0000256" key="8">
    <source>
        <dbReference type="ARBA" id="ARBA00022734"/>
    </source>
</evidence>
<evidence type="ECO:0000256" key="3">
    <source>
        <dbReference type="ARBA" id="ARBA00022525"/>
    </source>
</evidence>
<dbReference type="Pfam" id="PF14670">
    <property type="entry name" value="FXa_inhibition"/>
    <property type="match status" value="1"/>
</dbReference>
<gene>
    <name evidence="21" type="primary">CD93</name>
</gene>
<evidence type="ECO:0000256" key="5">
    <source>
        <dbReference type="ARBA" id="ARBA00022553"/>
    </source>
</evidence>
<comment type="subcellular location">
    <subcellularLocation>
        <location evidence="1">Membrane</location>
        <topology evidence="1">Single-pass type I membrane protein</topology>
    </subcellularLocation>
    <subcellularLocation>
        <location evidence="2">Secreted</location>
    </subcellularLocation>
</comment>
<dbReference type="Gene3D" id="2.10.25.10">
    <property type="entry name" value="Laminin"/>
    <property type="match status" value="5"/>
</dbReference>
<feature type="domain" description="EGF-like" evidence="18">
    <location>
        <begin position="305"/>
        <end position="343"/>
    </location>
</feature>
<dbReference type="SMART" id="SM00034">
    <property type="entry name" value="CLECT"/>
    <property type="match status" value="1"/>
</dbReference>
<dbReference type="PROSITE" id="PS50026">
    <property type="entry name" value="EGF_3"/>
    <property type="match status" value="4"/>
</dbReference>
<keyword evidence="11 16" id="KW-0472">Membrane</keyword>
<dbReference type="PANTHER" id="PTHR14789">
    <property type="entry name" value="CHONDROLECTIN VARIANT CHODLFDELTAE"/>
    <property type="match status" value="1"/>
</dbReference>
<evidence type="ECO:0000313" key="21">
    <source>
        <dbReference type="RefSeq" id="XP_054842056.1"/>
    </source>
</evidence>
<dbReference type="SUPFAM" id="SSF57184">
    <property type="entry name" value="Growth factor receptor domain"/>
    <property type="match status" value="2"/>
</dbReference>
<dbReference type="GeneID" id="129334125"/>
<protein>
    <submittedName>
        <fullName evidence="21">Complement component C1q receptor</fullName>
    </submittedName>
</protein>
<dbReference type="FunFam" id="2.10.25.10:FF:000017">
    <property type="entry name" value="latent-transforming growth factor beta-binding protein 4 isoform X1"/>
    <property type="match status" value="1"/>
</dbReference>
<feature type="domain" description="EGF-like" evidence="18">
    <location>
        <begin position="427"/>
        <end position="458"/>
    </location>
</feature>
<dbReference type="Gene3D" id="3.10.100.10">
    <property type="entry name" value="Mannose-Binding Protein A, subunit A"/>
    <property type="match status" value="1"/>
</dbReference>
<proteinExistence type="predicted"/>
<keyword evidence="10 16" id="KW-1133">Transmembrane helix</keyword>
<dbReference type="PROSITE" id="PS01187">
    <property type="entry name" value="EGF_CA"/>
    <property type="match status" value="1"/>
</dbReference>
<dbReference type="InterPro" id="IPR001304">
    <property type="entry name" value="C-type_lectin-like"/>
</dbReference>
<keyword evidence="12 14" id="KW-1015">Disulfide bond</keyword>
<feature type="region of interest" description="Disordered" evidence="15">
    <location>
        <begin position="466"/>
        <end position="520"/>
    </location>
</feature>
<feature type="disulfide bond" evidence="14">
    <location>
        <begin position="390"/>
        <end position="400"/>
    </location>
</feature>
<dbReference type="FunFam" id="2.10.25.10:FF:000014">
    <property type="entry name" value="Latent-transforming growth factor beta-binding protein 3"/>
    <property type="match status" value="1"/>
</dbReference>
<dbReference type="GO" id="GO:0016020">
    <property type="term" value="C:membrane"/>
    <property type="evidence" value="ECO:0007669"/>
    <property type="project" value="UniProtKB-SubCell"/>
</dbReference>
<feature type="chain" id="PRO_5041685614" evidence="17">
    <location>
        <begin position="38"/>
        <end position="607"/>
    </location>
</feature>
<evidence type="ECO:0000256" key="16">
    <source>
        <dbReference type="SAM" id="Phobius"/>
    </source>
</evidence>
<dbReference type="PANTHER" id="PTHR14789:SF8">
    <property type="entry name" value="C-TYPE LECTIN DOMAIN FAMILY 14 MEMBER A PRECURSOR-RELATED"/>
    <property type="match status" value="1"/>
</dbReference>
<feature type="compositionally biased region" description="Polar residues" evidence="15">
    <location>
        <begin position="466"/>
        <end position="477"/>
    </location>
</feature>
<feature type="domain" description="C-type lectin" evidence="19">
    <location>
        <begin position="43"/>
        <end position="173"/>
    </location>
</feature>
<dbReference type="GO" id="GO:0005509">
    <property type="term" value="F:calcium ion binding"/>
    <property type="evidence" value="ECO:0007669"/>
    <property type="project" value="InterPro"/>
</dbReference>
<feature type="compositionally biased region" description="Polar residues" evidence="15">
    <location>
        <begin position="509"/>
        <end position="518"/>
    </location>
</feature>
<evidence type="ECO:0000256" key="15">
    <source>
        <dbReference type="SAM" id="MobiDB-lite"/>
    </source>
</evidence>
<dbReference type="InterPro" id="IPR000742">
    <property type="entry name" value="EGF"/>
</dbReference>
<evidence type="ECO:0000256" key="6">
    <source>
        <dbReference type="ARBA" id="ARBA00022692"/>
    </source>
</evidence>
<dbReference type="Pfam" id="PF07645">
    <property type="entry name" value="EGF_CA"/>
    <property type="match status" value="4"/>
</dbReference>
<keyword evidence="9" id="KW-0677">Repeat</keyword>
<keyword evidence="3" id="KW-0964">Secreted</keyword>
<evidence type="ECO:0000256" key="4">
    <source>
        <dbReference type="ARBA" id="ARBA00022536"/>
    </source>
</evidence>
<dbReference type="InterPro" id="IPR016186">
    <property type="entry name" value="C-type_lectin-like/link_sf"/>
</dbReference>
<sequence length="607" mass="65033">MGRALCAPLLFSVKMAILLQIFWHGLLSGLAVQPGQATEALCSGSTCYTLHWEKFSWMEAQKKCQNDGGNLATLKSPEEALLVRQLLTAMPRLEASSEVEVRLWIGLQREKGKCYQKHQPLKGFSWVAGEPETEYSNWVQEPRETCTAHRCVTLQGSPFLPEGLAWADGHCSRSVQGGPGYLCKFNFPGMCRPLALAGPGAVKYTTPFGVVTTPLLAVPFGSSADVACGPQGAEVADTFLMCRMQANSNTFEWSGQGPLCASPSHGCSYSNGGCEHQCLELGGGLFQCACYSGYQLGGDRLSCITVDYCSSNPCQGQCVPRTGGFDCLCSPGYALAADGRNCVDVDECSALQSPCKQICINTGGSFKCLCNLGYKLAEADGQTCQDIDECARDTPCAQLCANTHGSFLCSCEPGYQLEGINSASCLDVDECQEEPCEQMCKNLPGSYQCFCRPGWRLEPNGISCVSDATGSTSSPPTQGEVGSPTGVRPGSDPLRLPSDSPIQAESERVSVSQGTTFQPGLLSRPADVKVQAGEASAEKNAGSSKRFLYYTVGGVAAILLLLACVLILVTYRKMKLKKTKNEVKSAADNYSWVPDQGEARARSNEYM</sequence>
<evidence type="ECO:0000256" key="13">
    <source>
        <dbReference type="ARBA" id="ARBA00023180"/>
    </source>
</evidence>
<dbReference type="GO" id="GO:0005576">
    <property type="term" value="C:extracellular region"/>
    <property type="evidence" value="ECO:0007669"/>
    <property type="project" value="UniProtKB-SubCell"/>
</dbReference>
<keyword evidence="13" id="KW-0325">Glycoprotein</keyword>
<dbReference type="SMART" id="SM00179">
    <property type="entry name" value="EGF_CA"/>
    <property type="match status" value="4"/>
</dbReference>
<dbReference type="AlphaFoldDB" id="A0AA97L4X9"/>
<dbReference type="InterPro" id="IPR000152">
    <property type="entry name" value="EGF-type_Asp/Asn_hydroxyl_site"/>
</dbReference>
<dbReference type="InterPro" id="IPR016187">
    <property type="entry name" value="CTDL_fold"/>
</dbReference>
<dbReference type="InterPro" id="IPR049883">
    <property type="entry name" value="NOTCH1_EGF-like"/>
</dbReference>
<dbReference type="InterPro" id="IPR018097">
    <property type="entry name" value="EGF_Ca-bd_CS"/>
</dbReference>
<organism evidence="20 21">
    <name type="scientific">Eublepharis macularius</name>
    <name type="common">Leopard gecko</name>
    <name type="synonym">Cyrtodactylus macularius</name>
    <dbReference type="NCBI Taxonomy" id="481883"/>
    <lineage>
        <taxon>Eukaryota</taxon>
        <taxon>Metazoa</taxon>
        <taxon>Chordata</taxon>
        <taxon>Craniata</taxon>
        <taxon>Vertebrata</taxon>
        <taxon>Euteleostomi</taxon>
        <taxon>Lepidosauria</taxon>
        <taxon>Squamata</taxon>
        <taxon>Bifurcata</taxon>
        <taxon>Gekkota</taxon>
        <taxon>Eublepharidae</taxon>
        <taxon>Eublepharinae</taxon>
        <taxon>Eublepharis</taxon>
    </lineage>
</organism>
<evidence type="ECO:0000259" key="18">
    <source>
        <dbReference type="PROSITE" id="PS50026"/>
    </source>
</evidence>
<reference evidence="21" key="1">
    <citation type="submission" date="2025-08" db="UniProtKB">
        <authorList>
            <consortium name="RefSeq"/>
        </authorList>
    </citation>
    <scope>IDENTIFICATION</scope>
    <source>
        <tissue evidence="21">Blood</tissue>
    </source>
</reference>
<dbReference type="CTD" id="22918"/>
<comment type="caution">
    <text evidence="14">Lacks conserved residue(s) required for the propagation of feature annotation.</text>
</comment>
<dbReference type="SMART" id="SM00181">
    <property type="entry name" value="EGF"/>
    <property type="match status" value="5"/>
</dbReference>
<keyword evidence="21" id="KW-0675">Receptor</keyword>
<dbReference type="GO" id="GO:0030246">
    <property type="term" value="F:carbohydrate binding"/>
    <property type="evidence" value="ECO:0007669"/>
    <property type="project" value="UniProtKB-KW"/>
</dbReference>
<evidence type="ECO:0000256" key="17">
    <source>
        <dbReference type="SAM" id="SignalP"/>
    </source>
</evidence>